<evidence type="ECO:0000256" key="7">
    <source>
        <dbReference type="ARBA" id="ARBA00048600"/>
    </source>
</evidence>
<dbReference type="InterPro" id="IPR051602">
    <property type="entry name" value="ACC_Biotin_Carboxylase"/>
</dbReference>
<dbReference type="InterPro" id="IPR016185">
    <property type="entry name" value="PreATP-grasp_dom_sf"/>
</dbReference>
<gene>
    <name evidence="11" type="ORF">DCS45_04900</name>
</gene>
<comment type="caution">
    <text evidence="11">The sequence shown here is derived from an EMBL/GenBank/DDBJ whole genome shotgun (WGS) entry which is preliminary data.</text>
</comment>
<reference evidence="11 12" key="1">
    <citation type="journal article" date="2018" name="Nat. Biotechnol.">
        <title>A standardized bacterial taxonomy based on genome phylogeny substantially revises the tree of life.</title>
        <authorList>
            <person name="Parks D.H."/>
            <person name="Chuvochina M."/>
            <person name="Waite D.W."/>
            <person name="Rinke C."/>
            <person name="Skarshewski A."/>
            <person name="Chaumeil P.A."/>
            <person name="Hugenholtz P."/>
        </authorList>
    </citation>
    <scope>NUCLEOTIDE SEQUENCE [LARGE SCALE GENOMIC DNA]</scope>
    <source>
        <strain evidence="11">UBA9169</strain>
    </source>
</reference>
<dbReference type="PANTHER" id="PTHR48095:SF2">
    <property type="entry name" value="BIOTIN CARBOXYLASE, CHLOROPLASTIC"/>
    <property type="match status" value="1"/>
</dbReference>
<dbReference type="FunFam" id="3.30.1490.20:FF:000003">
    <property type="entry name" value="acetyl-CoA carboxylase isoform X1"/>
    <property type="match status" value="1"/>
</dbReference>
<keyword evidence="4 8" id="KW-0547">Nucleotide-binding</keyword>
<evidence type="ECO:0000256" key="8">
    <source>
        <dbReference type="PROSITE-ProRule" id="PRU00409"/>
    </source>
</evidence>
<dbReference type="InterPro" id="IPR011054">
    <property type="entry name" value="Rudment_hybrid_motif"/>
</dbReference>
<name>A0A348W9J0_9RHOB</name>
<dbReference type="AlphaFoldDB" id="A0A348W9J0"/>
<dbReference type="EC" id="6.3.4.14" evidence="2"/>
<keyword evidence="5 8" id="KW-0067">ATP-binding</keyword>
<evidence type="ECO:0000259" key="9">
    <source>
        <dbReference type="PROSITE" id="PS50975"/>
    </source>
</evidence>
<organism evidence="11 12">
    <name type="scientific">Roseovarius nubinhibens</name>
    <dbReference type="NCBI Taxonomy" id="314263"/>
    <lineage>
        <taxon>Bacteria</taxon>
        <taxon>Pseudomonadati</taxon>
        <taxon>Pseudomonadota</taxon>
        <taxon>Alphaproteobacteria</taxon>
        <taxon>Rhodobacterales</taxon>
        <taxon>Roseobacteraceae</taxon>
        <taxon>Roseovarius</taxon>
    </lineage>
</organism>
<dbReference type="PANTHER" id="PTHR48095">
    <property type="entry name" value="PYRUVATE CARBOXYLASE SUBUNIT A"/>
    <property type="match status" value="1"/>
</dbReference>
<evidence type="ECO:0000256" key="5">
    <source>
        <dbReference type="ARBA" id="ARBA00022840"/>
    </source>
</evidence>
<evidence type="ECO:0000256" key="4">
    <source>
        <dbReference type="ARBA" id="ARBA00022741"/>
    </source>
</evidence>
<dbReference type="GO" id="GO:0046872">
    <property type="term" value="F:metal ion binding"/>
    <property type="evidence" value="ECO:0007669"/>
    <property type="project" value="InterPro"/>
</dbReference>
<dbReference type="SUPFAM" id="SSF51246">
    <property type="entry name" value="Rudiment single hybrid motif"/>
    <property type="match status" value="1"/>
</dbReference>
<feature type="domain" description="Biotin carboxylation" evidence="10">
    <location>
        <begin position="1"/>
        <end position="445"/>
    </location>
</feature>
<keyword evidence="6" id="KW-0092">Biotin</keyword>
<dbReference type="NCBIfam" id="NF006367">
    <property type="entry name" value="PRK08591.1"/>
    <property type="match status" value="1"/>
</dbReference>
<dbReference type="Gene3D" id="3.30.470.20">
    <property type="entry name" value="ATP-grasp fold, B domain"/>
    <property type="match status" value="1"/>
</dbReference>
<evidence type="ECO:0000259" key="10">
    <source>
        <dbReference type="PROSITE" id="PS50979"/>
    </source>
</evidence>
<dbReference type="Gene3D" id="3.40.50.20">
    <property type="match status" value="1"/>
</dbReference>
<dbReference type="InterPro" id="IPR005481">
    <property type="entry name" value="BC-like_N"/>
</dbReference>
<dbReference type="SUPFAM" id="SSF56059">
    <property type="entry name" value="Glutathione synthetase ATP-binding domain-like"/>
    <property type="match status" value="1"/>
</dbReference>
<dbReference type="PROSITE" id="PS00867">
    <property type="entry name" value="CPSASE_2"/>
    <property type="match status" value="1"/>
</dbReference>
<sequence length="450" mass="48434">MTHKVLIANRGEIALRIQRACRSLNLPFVQACSEADLPARYVQMADEHICIGPARAAQSYLDRAALIAAAHATGATMVHPGYGFLSEQAQFAHDVAEEGLIFVGPPADAIRRMGDKISARQCMIASDVPCIPGSEGALPDDPDALRAIAARIGYPVIVKASAGGGGRGMRVVETESALTEAVALTREEARNAFGNSELYLERYLTTPRHVELQVLCDGHGTCIHLGDRDCSLQRRHQKVIEEAPAPGVDRDLIDRVAARCLQACRDMSYRGAGTFEFLYEDGALYFIEMNTRLQVEHPVTEAVTGVDIVAAQLRIAMGEPLGLTQEDITFSGHAIECRINAEDPKTLTPSPGTISHWSAPEIDGLRLETHVYSGYTVPPQYDSLIGKAITHGADRSDAITRMALALDGIKVAGIATNIALHQLLLRDPVIARGGMGISYLGTLLAEETAP</sequence>
<evidence type="ECO:0000313" key="12">
    <source>
        <dbReference type="Proteomes" id="UP000264719"/>
    </source>
</evidence>
<dbReference type="GO" id="GO:0005524">
    <property type="term" value="F:ATP binding"/>
    <property type="evidence" value="ECO:0007669"/>
    <property type="project" value="UniProtKB-UniRule"/>
</dbReference>
<comment type="function">
    <text evidence="1">This protein is a component of the acetyl coenzyme A carboxylase complex; first, biotin carboxylase catalyzes the carboxylation of the carrier protein and then the transcarboxylase transfers the carboxyl group to form malonyl-CoA.</text>
</comment>
<dbReference type="InterPro" id="IPR005479">
    <property type="entry name" value="CPAse_ATP-bd"/>
</dbReference>
<dbReference type="Pfam" id="PF02786">
    <property type="entry name" value="CPSase_L_D2"/>
    <property type="match status" value="1"/>
</dbReference>
<evidence type="ECO:0000256" key="2">
    <source>
        <dbReference type="ARBA" id="ARBA00013263"/>
    </source>
</evidence>
<keyword evidence="3 11" id="KW-0436">Ligase</keyword>
<dbReference type="SUPFAM" id="SSF52440">
    <property type="entry name" value="PreATP-grasp domain"/>
    <property type="match status" value="1"/>
</dbReference>
<evidence type="ECO:0000256" key="3">
    <source>
        <dbReference type="ARBA" id="ARBA00022598"/>
    </source>
</evidence>
<dbReference type="PROSITE" id="PS00866">
    <property type="entry name" value="CPSASE_1"/>
    <property type="match status" value="1"/>
</dbReference>
<dbReference type="InterPro" id="IPR011761">
    <property type="entry name" value="ATP-grasp"/>
</dbReference>
<dbReference type="SMART" id="SM00878">
    <property type="entry name" value="Biotin_carb_C"/>
    <property type="match status" value="1"/>
</dbReference>
<dbReference type="Gene3D" id="3.30.1490.20">
    <property type="entry name" value="ATP-grasp fold, A domain"/>
    <property type="match status" value="1"/>
</dbReference>
<dbReference type="InterPro" id="IPR013815">
    <property type="entry name" value="ATP_grasp_subdomain_1"/>
</dbReference>
<dbReference type="EMBL" id="DMVW01000049">
    <property type="protein sequence ID" value="HAR51202.1"/>
    <property type="molecule type" value="Genomic_DNA"/>
</dbReference>
<evidence type="ECO:0000256" key="1">
    <source>
        <dbReference type="ARBA" id="ARBA00003761"/>
    </source>
</evidence>
<evidence type="ECO:0000256" key="6">
    <source>
        <dbReference type="ARBA" id="ARBA00023267"/>
    </source>
</evidence>
<dbReference type="Pfam" id="PF02785">
    <property type="entry name" value="Biotin_carb_C"/>
    <property type="match status" value="1"/>
</dbReference>
<dbReference type="InterPro" id="IPR005482">
    <property type="entry name" value="Biotin_COase_C"/>
</dbReference>
<proteinExistence type="predicted"/>
<dbReference type="Pfam" id="PF00289">
    <property type="entry name" value="Biotin_carb_N"/>
    <property type="match status" value="1"/>
</dbReference>
<dbReference type="Proteomes" id="UP000264719">
    <property type="component" value="Unassembled WGS sequence"/>
</dbReference>
<accession>A0A348W9J0</accession>
<feature type="domain" description="ATP-grasp" evidence="9">
    <location>
        <begin position="120"/>
        <end position="317"/>
    </location>
</feature>
<dbReference type="GO" id="GO:0004075">
    <property type="term" value="F:biotin carboxylase activity"/>
    <property type="evidence" value="ECO:0007669"/>
    <property type="project" value="UniProtKB-EC"/>
</dbReference>
<dbReference type="InterPro" id="IPR011764">
    <property type="entry name" value="Biotin_carboxylation_dom"/>
</dbReference>
<dbReference type="PROSITE" id="PS50975">
    <property type="entry name" value="ATP_GRASP"/>
    <property type="match status" value="1"/>
</dbReference>
<comment type="catalytic activity">
    <reaction evidence="7">
        <text>N(6)-biotinyl-L-lysyl-[protein] + hydrogencarbonate + ATP = N(6)-carboxybiotinyl-L-lysyl-[protein] + ADP + phosphate + H(+)</text>
        <dbReference type="Rhea" id="RHEA:13501"/>
        <dbReference type="Rhea" id="RHEA-COMP:10505"/>
        <dbReference type="Rhea" id="RHEA-COMP:10506"/>
        <dbReference type="ChEBI" id="CHEBI:15378"/>
        <dbReference type="ChEBI" id="CHEBI:17544"/>
        <dbReference type="ChEBI" id="CHEBI:30616"/>
        <dbReference type="ChEBI" id="CHEBI:43474"/>
        <dbReference type="ChEBI" id="CHEBI:83144"/>
        <dbReference type="ChEBI" id="CHEBI:83145"/>
        <dbReference type="ChEBI" id="CHEBI:456216"/>
        <dbReference type="EC" id="6.3.4.14"/>
    </reaction>
</comment>
<protein>
    <recommendedName>
        <fullName evidence="2">biotin carboxylase</fullName>
        <ecNumber evidence="2">6.3.4.14</ecNumber>
    </recommendedName>
</protein>
<dbReference type="PROSITE" id="PS50979">
    <property type="entry name" value="BC"/>
    <property type="match status" value="1"/>
</dbReference>
<evidence type="ECO:0000313" key="11">
    <source>
        <dbReference type="EMBL" id="HAR51202.1"/>
    </source>
</evidence>